<evidence type="ECO:0000256" key="7">
    <source>
        <dbReference type="ARBA" id="ARBA00022448"/>
    </source>
</evidence>
<dbReference type="GO" id="GO:0000139">
    <property type="term" value="C:Golgi membrane"/>
    <property type="evidence" value="ECO:0007669"/>
    <property type="project" value="UniProtKB-SubCell"/>
</dbReference>
<evidence type="ECO:0000256" key="2">
    <source>
        <dbReference type="ARBA" id="ARBA00004141"/>
    </source>
</evidence>
<proteinExistence type="inferred from homology"/>
<evidence type="ECO:0000256" key="10">
    <source>
        <dbReference type="ARBA" id="ARBA00022989"/>
    </source>
</evidence>
<evidence type="ECO:0000256" key="12">
    <source>
        <dbReference type="ARBA" id="ARBA00023136"/>
    </source>
</evidence>
<feature type="domain" description="Conserved Oligomeric Golgi complex subunit 6 C-terminal" evidence="19">
    <location>
        <begin position="194"/>
        <end position="665"/>
    </location>
</feature>
<dbReference type="Pfam" id="PF20653">
    <property type="entry name" value="COG6_C"/>
    <property type="match status" value="1"/>
</dbReference>
<comment type="subunit">
    <text evidence="5">Component of the conserved oligomeric Golgi complex which is composed of eight different subunits and is required for normal Golgi morphology and localization.</text>
</comment>
<keyword evidence="12 14" id="KW-0472">Membrane</keyword>
<dbReference type="Proteomes" id="UP000024404">
    <property type="component" value="Unassembled WGS sequence"/>
</dbReference>
<dbReference type="InterPro" id="IPR048369">
    <property type="entry name" value="COG6_C"/>
</dbReference>
<evidence type="ECO:0000256" key="15">
    <source>
        <dbReference type="SAM" id="Coils"/>
    </source>
</evidence>
<keyword evidence="10 16" id="KW-1133">Transmembrane helix</keyword>
<dbReference type="AlphaFoldDB" id="A0A8R1XT91"/>
<evidence type="ECO:0000256" key="5">
    <source>
        <dbReference type="ARBA" id="ARBA00011166"/>
    </source>
</evidence>
<dbReference type="FunFam" id="1.20.1540.10:FF:000008">
    <property type="entry name" value="RHOMBOID-like protein 13"/>
    <property type="match status" value="1"/>
</dbReference>
<evidence type="ECO:0000256" key="6">
    <source>
        <dbReference type="ARBA" id="ARBA00020973"/>
    </source>
</evidence>
<reference evidence="21" key="1">
    <citation type="submission" date="2013-10" db="EMBL/GenBank/DDBJ databases">
        <title>Genome sequencing of Onchocerca volvulus.</title>
        <authorList>
            <person name="Cotton J."/>
            <person name="Tsai J."/>
            <person name="Stanley E."/>
            <person name="Tracey A."/>
            <person name="Holroyd N."/>
            <person name="Lustigman S."/>
            <person name="Berriman M."/>
        </authorList>
    </citation>
    <scope>NUCLEOTIDE SEQUENCE</scope>
</reference>
<evidence type="ECO:0000256" key="4">
    <source>
        <dbReference type="ARBA" id="ARBA00011023"/>
    </source>
</evidence>
<evidence type="ECO:0000259" key="17">
    <source>
        <dbReference type="Pfam" id="PF01694"/>
    </source>
</evidence>
<comment type="subcellular location">
    <subcellularLocation>
        <location evidence="3 14">Golgi apparatus membrane</location>
        <topology evidence="3 14">Peripheral membrane protein</topology>
    </subcellularLocation>
    <subcellularLocation>
        <location evidence="2">Membrane</location>
        <topology evidence="2">Multi-pass membrane protein</topology>
    </subcellularLocation>
</comment>
<dbReference type="InterPro" id="IPR010490">
    <property type="entry name" value="COG6"/>
</dbReference>
<dbReference type="PANTHER" id="PTHR21506">
    <property type="entry name" value="COMPONENT OF OLIGOMERIC GOLGI COMPLEX 6"/>
    <property type="match status" value="1"/>
</dbReference>
<feature type="domain" description="Peptidase S54 rhomboid" evidence="17">
    <location>
        <begin position="802"/>
        <end position="948"/>
    </location>
</feature>
<evidence type="ECO:0000256" key="13">
    <source>
        <dbReference type="ARBA" id="ARBA00031348"/>
    </source>
</evidence>
<dbReference type="Gene3D" id="1.20.1540.10">
    <property type="entry name" value="Rhomboid-like"/>
    <property type="match status" value="1"/>
</dbReference>
<feature type="transmembrane region" description="Helical" evidence="16">
    <location>
        <begin position="842"/>
        <end position="863"/>
    </location>
</feature>
<evidence type="ECO:0000256" key="16">
    <source>
        <dbReference type="SAM" id="Phobius"/>
    </source>
</evidence>
<sequence length="1040" mass="118344">MSARGVNIILNNSNDSSNPIKKKVESLVSQKLHIDQDFLKMINFVAPMVNEIDIHVERRLKYELEERKIKANRDYMKAFGLINDRVHDFADKVRQLNNICQDMANKIQSSKAKTQDLLARTAALQNEKKTLEKKQVAIDDFLSRYSLSLEEEAALKGSETDGIVDTNFFTALQRVKQIHADSKQLLRSSGEHLAALEIMEEMANKLEEAYEVLYRSIQRECRLLNVEFLELKGVLVQSIAALEDREVLFKYALDEYTTARRNHVVRAYIDALTRGGAGGTPKPIELLSHDPLRYVGDMLAWIHQAMATERELLQALLKLCSANVLKENSIGIQSQISEALCRPFKGLSLSIIIIRCGLKLISLLLLSVYDQVRVEQALTTETNCTVLYRLSCLFTFYLETMASSLNSDSMLIQTFTELKELTLNLFFSGLHSLVQKLVGKIDTPDYDLLPVSAFHQILMLLKDVLESHDGAMAAVTDKKENFEKIFTTVLDPLNQAVQLSATQLHSPIDIAVYTLNCLSVVNAAIVLYQFTDSRLEMIKAQIDANIDVLVSEQATFIITQTGLIELYRKAAAHQPSQGALSEIIGMEPSRISSTLFSFDSFLANPDKYNNLPFYKCNLLAYCARYADELSFRDVVRERTTENVVAAYGIIYNKVVDPSNKYPQLSIKTVEQFLNLYGIIPGPRITEDMDIEMRRISFTYFVKEDHNRSILGIQFFGKYIGVHEKKNIWSQEAKRRGNTVVLTQNNYGVYLLAYQLFNSRNIPPVTLIVIIFQMAIFLDYFPALGQHRTEAMCLLPSRVLYRSEWLRMLASTVMHADDMHLYFNMISLLWKGRRLEPRLGSKYFLLLLIIFALATSSTMVGLSYLADEIFTLGGSFMNQCVVGFSGVLFALKVLHTTYFPYSDHNLFGWLPIPSQYACWAELFLLQMLTPNASFIGHLSGIIVGLTYTMGPLKTVVDVLENIISLLFGGIPESSSQTRSRTWSNNRNWFTNWGFGSRYGAPHERPSYGWRNERRSFDEYTGGMSEEEQMWRATQRSLYENS</sequence>
<evidence type="ECO:0000259" key="18">
    <source>
        <dbReference type="Pfam" id="PF06419"/>
    </source>
</evidence>
<evidence type="ECO:0000313" key="21">
    <source>
        <dbReference type="Proteomes" id="UP000024404"/>
    </source>
</evidence>
<evidence type="ECO:0000313" key="20">
    <source>
        <dbReference type="EnsemblMetazoa" id="OVOC3131.1"/>
    </source>
</evidence>
<organism evidence="20 21">
    <name type="scientific">Onchocerca volvulus</name>
    <dbReference type="NCBI Taxonomy" id="6282"/>
    <lineage>
        <taxon>Eukaryota</taxon>
        <taxon>Metazoa</taxon>
        <taxon>Ecdysozoa</taxon>
        <taxon>Nematoda</taxon>
        <taxon>Chromadorea</taxon>
        <taxon>Rhabditida</taxon>
        <taxon>Spirurina</taxon>
        <taxon>Spiruromorpha</taxon>
        <taxon>Filarioidea</taxon>
        <taxon>Onchocercidae</taxon>
        <taxon>Onchocerca</taxon>
    </lineage>
</organism>
<dbReference type="InterPro" id="IPR048368">
    <property type="entry name" value="COG6_N"/>
</dbReference>
<feature type="domain" description="Conserved oligomeric complex COG6 N-terminal" evidence="18">
    <location>
        <begin position="53"/>
        <end position="157"/>
    </location>
</feature>
<name>A0A8R1XT91_ONCVO</name>
<dbReference type="GO" id="GO:0015031">
    <property type="term" value="P:protein transport"/>
    <property type="evidence" value="ECO:0007669"/>
    <property type="project" value="UniProtKB-KW"/>
</dbReference>
<keyword evidence="9 14" id="KW-0653">Protein transport</keyword>
<dbReference type="GO" id="GO:0006891">
    <property type="term" value="P:intra-Golgi vesicle-mediated transport"/>
    <property type="evidence" value="ECO:0007669"/>
    <property type="project" value="UniProtKB-UniRule"/>
</dbReference>
<evidence type="ECO:0000256" key="1">
    <source>
        <dbReference type="ARBA" id="ARBA00003627"/>
    </source>
</evidence>
<evidence type="ECO:0000256" key="11">
    <source>
        <dbReference type="ARBA" id="ARBA00023034"/>
    </source>
</evidence>
<feature type="transmembrane region" description="Helical" evidence="16">
    <location>
        <begin position="764"/>
        <end position="784"/>
    </location>
</feature>
<dbReference type="GO" id="GO:0017119">
    <property type="term" value="C:Golgi transport complex"/>
    <property type="evidence" value="ECO:0007669"/>
    <property type="project" value="UniProtKB-UniRule"/>
</dbReference>
<feature type="coiled-coil region" evidence="15">
    <location>
        <begin position="93"/>
        <end position="134"/>
    </location>
</feature>
<evidence type="ECO:0000259" key="19">
    <source>
        <dbReference type="Pfam" id="PF20653"/>
    </source>
</evidence>
<dbReference type="InterPro" id="IPR035952">
    <property type="entry name" value="Rhomboid-like_sf"/>
</dbReference>
<dbReference type="InterPro" id="IPR022764">
    <property type="entry name" value="Peptidase_S54_rhomboid_dom"/>
</dbReference>
<keyword evidence="11 14" id="KW-0333">Golgi apparatus</keyword>
<feature type="transmembrane region" description="Helical" evidence="16">
    <location>
        <begin position="875"/>
        <end position="893"/>
    </location>
</feature>
<evidence type="ECO:0000256" key="9">
    <source>
        <dbReference type="ARBA" id="ARBA00022927"/>
    </source>
</evidence>
<dbReference type="EnsemblMetazoa" id="OVOC3131.1">
    <property type="protein sequence ID" value="OVOC3131.1"/>
    <property type="gene ID" value="WBGene00239940"/>
</dbReference>
<keyword evidence="15" id="KW-0175">Coiled coil</keyword>
<comment type="function">
    <text evidence="1 14">Required for normal Golgi function.</text>
</comment>
<accession>A0A8R1XT91</accession>
<dbReference type="GO" id="GO:0004252">
    <property type="term" value="F:serine-type endopeptidase activity"/>
    <property type="evidence" value="ECO:0007669"/>
    <property type="project" value="InterPro"/>
</dbReference>
<dbReference type="PANTHER" id="PTHR21506:SF0">
    <property type="entry name" value="CONSERVED OLIGOMERIC GOLGI COMPLEX SUBUNIT 6"/>
    <property type="match status" value="1"/>
</dbReference>
<reference evidence="20" key="2">
    <citation type="submission" date="2022-06" db="UniProtKB">
        <authorList>
            <consortium name="EnsemblMetazoa"/>
        </authorList>
    </citation>
    <scope>IDENTIFICATION</scope>
</reference>
<evidence type="ECO:0000256" key="3">
    <source>
        <dbReference type="ARBA" id="ARBA00004395"/>
    </source>
</evidence>
<dbReference type="EMBL" id="CMVM020000079">
    <property type="status" value="NOT_ANNOTATED_CDS"/>
    <property type="molecule type" value="Genomic_DNA"/>
</dbReference>
<evidence type="ECO:0000256" key="14">
    <source>
        <dbReference type="RuleBase" id="RU365075"/>
    </source>
</evidence>
<dbReference type="OMA" id="PSYGWRN"/>
<keyword evidence="7 14" id="KW-0813">Transport</keyword>
<dbReference type="SMART" id="SM01087">
    <property type="entry name" value="COG6"/>
    <property type="match status" value="1"/>
</dbReference>
<protein>
    <recommendedName>
        <fullName evidence="6 14">Conserved oligomeric Golgi complex subunit 6</fullName>
        <shortName evidence="14">COG complex subunit 6</shortName>
    </recommendedName>
    <alternativeName>
        <fullName evidence="13 14">Component of oligomeric Golgi complex 6</fullName>
    </alternativeName>
</protein>
<evidence type="ECO:0000256" key="8">
    <source>
        <dbReference type="ARBA" id="ARBA00022692"/>
    </source>
</evidence>
<dbReference type="Pfam" id="PF06419">
    <property type="entry name" value="COG6_N"/>
    <property type="match status" value="1"/>
</dbReference>
<keyword evidence="21" id="KW-1185">Reference proteome</keyword>
<keyword evidence="8 16" id="KW-0812">Transmembrane</keyword>
<comment type="similarity">
    <text evidence="4 14">Belongs to the COG6 family.</text>
</comment>
<dbReference type="Pfam" id="PF01694">
    <property type="entry name" value="Rhomboid"/>
    <property type="match status" value="1"/>
</dbReference>
<dbReference type="SUPFAM" id="SSF144091">
    <property type="entry name" value="Rhomboid-like"/>
    <property type="match status" value="1"/>
</dbReference>